<name>A0A8J2JPT4_9HEXA</name>
<protein>
    <submittedName>
        <fullName evidence="1">Uncharacterized protein</fullName>
    </submittedName>
</protein>
<gene>
    <name evidence="1" type="ORF">AFUS01_LOCUS10882</name>
</gene>
<sequence length="126" mass="13947">KALPFALSKASYDIWVANNRACEGTRHKNLTQSDFKYWDFRKSPMKYIARYDVPAVIDHVLNTTNSPALDYVAYSLVGLVVIMTLASRPDYNDKIRKMAVMGSACYSTSDSSTLSTPTGLVVASIV</sequence>
<dbReference type="AlphaFoldDB" id="A0A8J2JPT4"/>
<keyword evidence="2" id="KW-1185">Reference proteome</keyword>
<evidence type="ECO:0000313" key="2">
    <source>
        <dbReference type="Proteomes" id="UP000708208"/>
    </source>
</evidence>
<organism evidence="1 2">
    <name type="scientific">Allacma fusca</name>
    <dbReference type="NCBI Taxonomy" id="39272"/>
    <lineage>
        <taxon>Eukaryota</taxon>
        <taxon>Metazoa</taxon>
        <taxon>Ecdysozoa</taxon>
        <taxon>Arthropoda</taxon>
        <taxon>Hexapoda</taxon>
        <taxon>Collembola</taxon>
        <taxon>Symphypleona</taxon>
        <taxon>Sminthuridae</taxon>
        <taxon>Allacma</taxon>
    </lineage>
</organism>
<feature type="non-terminal residue" evidence="1">
    <location>
        <position position="1"/>
    </location>
</feature>
<dbReference type="Proteomes" id="UP000708208">
    <property type="component" value="Unassembled WGS sequence"/>
</dbReference>
<dbReference type="EMBL" id="CAJVCH010081775">
    <property type="protein sequence ID" value="CAG7721685.1"/>
    <property type="molecule type" value="Genomic_DNA"/>
</dbReference>
<accession>A0A8J2JPT4</accession>
<evidence type="ECO:0000313" key="1">
    <source>
        <dbReference type="EMBL" id="CAG7721685.1"/>
    </source>
</evidence>
<proteinExistence type="predicted"/>
<comment type="caution">
    <text evidence="1">The sequence shown here is derived from an EMBL/GenBank/DDBJ whole genome shotgun (WGS) entry which is preliminary data.</text>
</comment>
<dbReference type="PANTHER" id="PTHR11005">
    <property type="entry name" value="LYSOSOMAL ACID LIPASE-RELATED"/>
    <property type="match status" value="1"/>
</dbReference>
<reference evidence="1" key="1">
    <citation type="submission" date="2021-06" db="EMBL/GenBank/DDBJ databases">
        <authorList>
            <person name="Hodson N. C."/>
            <person name="Mongue J. A."/>
            <person name="Jaron S. K."/>
        </authorList>
    </citation>
    <scope>NUCLEOTIDE SEQUENCE</scope>
</reference>
<dbReference type="OrthoDB" id="9974421at2759"/>